<reference evidence="5 6" key="2">
    <citation type="submission" date="2016-05" db="EMBL/GenBank/DDBJ databases">
        <title>First whole genome sequencing of Entamoeba histolytica HM1:IMSS-clone-6.</title>
        <authorList>
            <person name="Mukherjee Avik.K."/>
            <person name="Izumyama S."/>
            <person name="Nakada-Tsukui K."/>
            <person name="Nozaki T."/>
        </authorList>
    </citation>
    <scope>NUCLEOTIDE SEQUENCE [LARGE SCALE GENOMIC DNA]</scope>
    <source>
        <strain evidence="5 6">HM1:IMSS clone 6</strain>
    </source>
</reference>
<protein>
    <submittedName>
        <fullName evidence="5">Calmodulin putative</fullName>
    </submittedName>
    <submittedName>
        <fullName evidence="4">Calmodulin, putative</fullName>
    </submittedName>
</protein>
<name>A0A5K1U5T5_ENTHI</name>
<dbReference type="PROSITE" id="PS00018">
    <property type="entry name" value="EF_HAND_1"/>
    <property type="match status" value="1"/>
</dbReference>
<dbReference type="GO" id="GO:0000281">
    <property type="term" value="P:mitotic cytokinesis"/>
    <property type="evidence" value="ECO:0007669"/>
    <property type="project" value="EnsemblProtists"/>
</dbReference>
<evidence type="ECO:0000313" key="5">
    <source>
        <dbReference type="EMBL" id="GAT92364.1"/>
    </source>
</evidence>
<reference evidence="4" key="1">
    <citation type="submission" date="2012-06" db="EMBL/GenBank/DDBJ databases">
        <title>Short 5' UTR of Entamoeba genes.</title>
        <authorList>
            <person name="Hiranuka K."/>
            <person name="Kumagai M."/>
            <person name="Wakaguri H."/>
            <person name="Suzuki Y."/>
            <person name="Sugano S."/>
            <person name="Watanabe J."/>
            <person name="Makioka A."/>
        </authorList>
    </citation>
    <scope>NUCLEOTIDE SEQUENCE</scope>
    <source>
        <strain evidence="4">HM-1:IMSS</strain>
    </source>
</reference>
<evidence type="ECO:0000313" key="4">
    <source>
        <dbReference type="EMBL" id="BAN37500.1"/>
    </source>
</evidence>
<dbReference type="GO" id="GO:0060590">
    <property type="term" value="F:ATPase regulator activity"/>
    <property type="evidence" value="ECO:0007669"/>
    <property type="project" value="EnsemblProtists"/>
</dbReference>
<keyword evidence="1" id="KW-0677">Repeat</keyword>
<dbReference type="VEuPathDB" id="AmoebaDB:KM1_096840"/>
<dbReference type="VEuPathDB" id="AmoebaDB:EHI_023500"/>
<dbReference type="GO" id="GO:0016460">
    <property type="term" value="C:myosin II complex"/>
    <property type="evidence" value="ECO:0007669"/>
    <property type="project" value="EnsemblProtists"/>
</dbReference>
<dbReference type="Proteomes" id="UP000078387">
    <property type="component" value="Unassembled WGS sequence"/>
</dbReference>
<dbReference type="InterPro" id="IPR002048">
    <property type="entry name" value="EF_hand_dom"/>
</dbReference>
<proteinExistence type="evidence at transcript level"/>
<dbReference type="OMA" id="AHGPINF"/>
<dbReference type="PROSITE" id="PS50222">
    <property type="entry name" value="EF_HAND_2"/>
    <property type="match status" value="3"/>
</dbReference>
<dbReference type="InterPro" id="IPR018247">
    <property type="entry name" value="EF_Hand_1_Ca_BS"/>
</dbReference>
<accession>A0A5K1U5T5</accession>
<dbReference type="CDD" id="cd00051">
    <property type="entry name" value="EFh"/>
    <property type="match status" value="1"/>
</dbReference>
<organism evidence="5 6">
    <name type="scientific">Entamoeba histolytica</name>
    <dbReference type="NCBI Taxonomy" id="5759"/>
    <lineage>
        <taxon>Eukaryota</taxon>
        <taxon>Amoebozoa</taxon>
        <taxon>Evosea</taxon>
        <taxon>Archamoebae</taxon>
        <taxon>Mastigamoebida</taxon>
        <taxon>Entamoebidae</taxon>
        <taxon>Entamoeba</taxon>
    </lineage>
</organism>
<gene>
    <name evidence="5" type="ORF">CL6EHI_023500</name>
</gene>
<dbReference type="GO" id="GO:0031034">
    <property type="term" value="P:myosin filament assembly"/>
    <property type="evidence" value="ECO:0007669"/>
    <property type="project" value="EnsemblProtists"/>
</dbReference>
<sequence>MSRRRDEEVDQELVGELKDAFDMFDSSKKGYLDKDDVKKLFKTNGIRVTDEDLDAAFKEADADGDKKIECMEFINMMTGKMKTASTEQKLTEAFKVFDPEEKGVIDSKELTEALLNIGERCTTSEVGELKTVAENQEGQIRYELFIQAVFAKK</sequence>
<feature type="domain" description="EF-hand" evidence="3">
    <location>
        <begin position="48"/>
        <end position="83"/>
    </location>
</feature>
<evidence type="ECO:0000313" key="6">
    <source>
        <dbReference type="Proteomes" id="UP000078387"/>
    </source>
</evidence>
<evidence type="ECO:0000256" key="1">
    <source>
        <dbReference type="ARBA" id="ARBA00022737"/>
    </source>
</evidence>
<feature type="domain" description="EF-hand" evidence="3">
    <location>
        <begin position="85"/>
        <end position="120"/>
    </location>
</feature>
<dbReference type="VEuPathDB" id="AmoebaDB:EHI5A_085780"/>
<evidence type="ECO:0000259" key="3">
    <source>
        <dbReference type="PROSITE" id="PS50222"/>
    </source>
</evidence>
<dbReference type="EMBL" id="AK418751">
    <property type="protein sequence ID" value="BAN37500.1"/>
    <property type="molecule type" value="mRNA"/>
</dbReference>
<dbReference type="SUPFAM" id="SSF47473">
    <property type="entry name" value="EF-hand"/>
    <property type="match status" value="1"/>
</dbReference>
<dbReference type="SMR" id="A0A5K1U5T5"/>
<dbReference type="InterPro" id="IPR050403">
    <property type="entry name" value="Myosin_RLC"/>
</dbReference>
<feature type="domain" description="EF-hand" evidence="3">
    <location>
        <begin position="12"/>
        <end position="47"/>
    </location>
</feature>
<dbReference type="PANTHER" id="PTHR23049">
    <property type="entry name" value="MYOSIN REGULATORY LIGHT CHAIN 2"/>
    <property type="match status" value="1"/>
</dbReference>
<dbReference type="GO" id="GO:0031038">
    <property type="term" value="P:myosin II filament organization"/>
    <property type="evidence" value="ECO:0007669"/>
    <property type="project" value="EnsemblProtists"/>
</dbReference>
<dbReference type="VEuPathDB" id="AmoebaDB:EHI7A_049300"/>
<accession>A0A060N0W4</accession>
<dbReference type="AlphaFoldDB" id="A0A5K1U5T5"/>
<evidence type="ECO:0000256" key="2">
    <source>
        <dbReference type="ARBA" id="ARBA00022837"/>
    </source>
</evidence>
<dbReference type="InterPro" id="IPR011992">
    <property type="entry name" value="EF-hand-dom_pair"/>
</dbReference>
<dbReference type="Gene3D" id="1.10.238.10">
    <property type="entry name" value="EF-hand"/>
    <property type="match status" value="2"/>
</dbReference>
<dbReference type="HOGENOM" id="CLU_061288_2_1_1"/>
<keyword evidence="2" id="KW-0106">Calcium</keyword>
<dbReference type="Pfam" id="PF13499">
    <property type="entry name" value="EF-hand_7"/>
    <property type="match status" value="1"/>
</dbReference>
<dbReference type="GO" id="GO:0005509">
    <property type="term" value="F:calcium ion binding"/>
    <property type="evidence" value="ECO:0007669"/>
    <property type="project" value="InterPro"/>
</dbReference>
<dbReference type="GO" id="GO:0140660">
    <property type="term" value="F:cytoskeletal motor activator activity"/>
    <property type="evidence" value="ECO:0007669"/>
    <property type="project" value="EnsemblProtists"/>
</dbReference>
<dbReference type="EMBL" id="BDEQ01000001">
    <property type="protein sequence ID" value="GAT92364.1"/>
    <property type="molecule type" value="Genomic_DNA"/>
</dbReference>
<dbReference type="SMART" id="SM00054">
    <property type="entry name" value="EFh"/>
    <property type="match status" value="3"/>
</dbReference>
<dbReference type="FunFam" id="1.10.238.10:FF:000178">
    <property type="entry name" value="Calmodulin-2 A"/>
    <property type="match status" value="1"/>
</dbReference>
<dbReference type="Pfam" id="PF13833">
    <property type="entry name" value="EF-hand_8"/>
    <property type="match status" value="1"/>
</dbReference>
<dbReference type="GO" id="GO:0032036">
    <property type="term" value="F:myosin heavy chain binding"/>
    <property type="evidence" value="ECO:0007669"/>
    <property type="project" value="EnsemblProtists"/>
</dbReference>
<dbReference type="GO" id="GO:0042641">
    <property type="term" value="C:actomyosin"/>
    <property type="evidence" value="ECO:0007669"/>
    <property type="project" value="EnsemblProtists"/>
</dbReference>
<dbReference type="VEuPathDB" id="AmoebaDB:EHI8A_049140"/>